<organism evidence="4 5">
    <name type="scientific">Kitasatospora acidiphila</name>
    <dbReference type="NCBI Taxonomy" id="2567942"/>
    <lineage>
        <taxon>Bacteria</taxon>
        <taxon>Bacillati</taxon>
        <taxon>Actinomycetota</taxon>
        <taxon>Actinomycetes</taxon>
        <taxon>Kitasatosporales</taxon>
        <taxon>Streptomycetaceae</taxon>
        <taxon>Kitasatospora</taxon>
    </lineage>
</organism>
<dbReference type="InterPro" id="IPR006015">
    <property type="entry name" value="Universal_stress_UspA"/>
</dbReference>
<comment type="similarity">
    <text evidence="1">Belongs to the universal stress protein A family.</text>
</comment>
<name>A0A540WDD7_9ACTN</name>
<dbReference type="OrthoDB" id="3873975at2"/>
<evidence type="ECO:0000313" key="5">
    <source>
        <dbReference type="Proteomes" id="UP000319103"/>
    </source>
</evidence>
<keyword evidence="5" id="KW-1185">Reference proteome</keyword>
<evidence type="ECO:0000256" key="1">
    <source>
        <dbReference type="ARBA" id="ARBA00008791"/>
    </source>
</evidence>
<dbReference type="SUPFAM" id="SSF52402">
    <property type="entry name" value="Adenine nucleotide alpha hydrolases-like"/>
    <property type="match status" value="1"/>
</dbReference>
<comment type="caution">
    <text evidence="4">The sequence shown here is derived from an EMBL/GenBank/DDBJ whole genome shotgun (WGS) entry which is preliminary data.</text>
</comment>
<evidence type="ECO:0000259" key="3">
    <source>
        <dbReference type="Pfam" id="PF00582"/>
    </source>
</evidence>
<feature type="domain" description="UspA" evidence="3">
    <location>
        <begin position="45"/>
        <end position="195"/>
    </location>
</feature>
<gene>
    <name evidence="4" type="ORF">E6W39_38335</name>
</gene>
<reference evidence="4 5" key="1">
    <citation type="submission" date="2019-06" db="EMBL/GenBank/DDBJ databases">
        <title>Description of Kitasatospora acidophila sp. nov. isolated from pine grove soil, and reclassification of Streptomyces novaecaesareae to Kitasatospora novaeceasareae comb. nov.</title>
        <authorList>
            <person name="Kim M.J."/>
        </authorList>
    </citation>
    <scope>NUCLEOTIDE SEQUENCE [LARGE SCALE GENOMIC DNA]</scope>
    <source>
        <strain evidence="4 5">MMS16-CNU292</strain>
    </source>
</reference>
<dbReference type="Gene3D" id="3.40.50.620">
    <property type="entry name" value="HUPs"/>
    <property type="match status" value="1"/>
</dbReference>
<dbReference type="AlphaFoldDB" id="A0A540WDD7"/>
<sequence>MNSRARSGGPHPPDRLGCAGPASPTGSTSLEVPMSDTHPQASAGPIVVGTDGSESARQAVLFALREAQLRGTSVRAVCAYGSGRTHGTSRTAQHGMERIAWPSATGNLPPHQHDIVTRQTTDSVEELRQEVGEPFVEVEVRCDRGRPAQVLLDESQDASLLVVGSRGAGAWGRLALGSTSTEVIHHAHLPVVVVPIRK</sequence>
<dbReference type="PANTHER" id="PTHR46268">
    <property type="entry name" value="STRESS RESPONSE PROTEIN NHAX"/>
    <property type="match status" value="1"/>
</dbReference>
<evidence type="ECO:0000256" key="2">
    <source>
        <dbReference type="SAM" id="MobiDB-lite"/>
    </source>
</evidence>
<proteinExistence type="inferred from homology"/>
<protein>
    <submittedName>
        <fullName evidence="4">Universal stress protein</fullName>
    </submittedName>
</protein>
<dbReference type="InterPro" id="IPR014729">
    <property type="entry name" value="Rossmann-like_a/b/a_fold"/>
</dbReference>
<feature type="region of interest" description="Disordered" evidence="2">
    <location>
        <begin position="1"/>
        <end position="50"/>
    </location>
</feature>
<accession>A0A540WDD7</accession>
<dbReference type="Proteomes" id="UP000319103">
    <property type="component" value="Unassembled WGS sequence"/>
</dbReference>
<dbReference type="PRINTS" id="PR01438">
    <property type="entry name" value="UNVRSLSTRESS"/>
</dbReference>
<evidence type="ECO:0000313" key="4">
    <source>
        <dbReference type="EMBL" id="TQF06978.1"/>
    </source>
</evidence>
<dbReference type="InterPro" id="IPR006016">
    <property type="entry name" value="UspA"/>
</dbReference>
<dbReference type="EMBL" id="VIGB01000003">
    <property type="protein sequence ID" value="TQF06978.1"/>
    <property type="molecule type" value="Genomic_DNA"/>
</dbReference>
<dbReference type="PANTHER" id="PTHR46268:SF6">
    <property type="entry name" value="UNIVERSAL STRESS PROTEIN UP12"/>
    <property type="match status" value="1"/>
</dbReference>
<dbReference type="Pfam" id="PF00582">
    <property type="entry name" value="Usp"/>
    <property type="match status" value="1"/>
</dbReference>